<evidence type="ECO:0000259" key="11">
    <source>
        <dbReference type="SMART" id="SM01217"/>
    </source>
</evidence>
<protein>
    <recommendedName>
        <fullName evidence="9">Periplasmic beta-glucosidase</fullName>
        <ecNumber evidence="4">3.2.1.21</ecNumber>
    </recommendedName>
</protein>
<dbReference type="InterPro" id="IPR036962">
    <property type="entry name" value="Glyco_hydro_3_N_sf"/>
</dbReference>
<dbReference type="FunFam" id="3.40.50.1700:FF:000004">
    <property type="entry name" value="Periplasmic beta-glucosidase"/>
    <property type="match status" value="1"/>
</dbReference>
<keyword evidence="8 10" id="KW-0326">Glycosidase</keyword>
<dbReference type="PANTHER" id="PTHR30620">
    <property type="entry name" value="PERIPLASMIC BETA-GLUCOSIDASE-RELATED"/>
    <property type="match status" value="1"/>
</dbReference>
<dbReference type="PROSITE" id="PS00775">
    <property type="entry name" value="GLYCOSYL_HYDROL_F3"/>
    <property type="match status" value="1"/>
</dbReference>
<dbReference type="Gene3D" id="2.60.40.10">
    <property type="entry name" value="Immunoglobulins"/>
    <property type="match status" value="1"/>
</dbReference>
<dbReference type="Gene3D" id="3.40.50.1700">
    <property type="entry name" value="Glycoside hydrolase family 3 C-terminal domain"/>
    <property type="match status" value="1"/>
</dbReference>
<evidence type="ECO:0000256" key="3">
    <source>
        <dbReference type="ARBA" id="ARBA00005336"/>
    </source>
</evidence>
<evidence type="ECO:0000256" key="10">
    <source>
        <dbReference type="RuleBase" id="RU361161"/>
    </source>
</evidence>
<dbReference type="AlphaFoldDB" id="A0A2G1VW33"/>
<dbReference type="Proteomes" id="UP000229433">
    <property type="component" value="Unassembled WGS sequence"/>
</dbReference>
<dbReference type="InterPro" id="IPR051915">
    <property type="entry name" value="Cellulose_Degrad_GH3"/>
</dbReference>
<dbReference type="InterPro" id="IPR002772">
    <property type="entry name" value="Glyco_hydro_3_C"/>
</dbReference>
<keyword evidence="5" id="KW-0732">Signal</keyword>
<dbReference type="FunFam" id="2.60.40.10:FF:000495">
    <property type="entry name" value="Periplasmic beta-glucosidase"/>
    <property type="match status" value="1"/>
</dbReference>
<keyword evidence="7 10" id="KW-0378">Hydrolase</keyword>
<evidence type="ECO:0000256" key="6">
    <source>
        <dbReference type="ARBA" id="ARBA00022764"/>
    </source>
</evidence>
<evidence type="ECO:0000256" key="9">
    <source>
        <dbReference type="ARBA" id="ARBA00067498"/>
    </source>
</evidence>
<evidence type="ECO:0000256" key="1">
    <source>
        <dbReference type="ARBA" id="ARBA00000448"/>
    </source>
</evidence>
<reference evidence="12 13" key="1">
    <citation type="submission" date="2017-08" db="EMBL/GenBank/DDBJ databases">
        <title>The whole genome shortgun sequences of strain Leeuwenhoekiella nanhaiensis G18 from the South China Sea.</title>
        <authorList>
            <person name="Liu Q."/>
        </authorList>
    </citation>
    <scope>NUCLEOTIDE SEQUENCE [LARGE SCALE GENOMIC DNA]</scope>
    <source>
        <strain evidence="12 13">G18</strain>
    </source>
</reference>
<name>A0A2G1VW33_9FLAO</name>
<dbReference type="EC" id="3.2.1.21" evidence="4"/>
<dbReference type="Pfam" id="PF00933">
    <property type="entry name" value="Glyco_hydro_3"/>
    <property type="match status" value="1"/>
</dbReference>
<dbReference type="InterPro" id="IPR036881">
    <property type="entry name" value="Glyco_hydro_3_C_sf"/>
</dbReference>
<dbReference type="GO" id="GO:0042597">
    <property type="term" value="C:periplasmic space"/>
    <property type="evidence" value="ECO:0007669"/>
    <property type="project" value="UniProtKB-SubCell"/>
</dbReference>
<dbReference type="NCBIfam" id="NF011678">
    <property type="entry name" value="PRK15098.1"/>
    <property type="match status" value="1"/>
</dbReference>
<dbReference type="InterPro" id="IPR026891">
    <property type="entry name" value="Fn3-like"/>
</dbReference>
<dbReference type="FunFam" id="3.20.20.300:FF:000005">
    <property type="entry name" value="Periplasmic beta-glucosidase"/>
    <property type="match status" value="1"/>
</dbReference>
<comment type="similarity">
    <text evidence="3 10">Belongs to the glycosyl hydrolase 3 family.</text>
</comment>
<dbReference type="GO" id="GO:0008422">
    <property type="term" value="F:beta-glucosidase activity"/>
    <property type="evidence" value="ECO:0007669"/>
    <property type="project" value="UniProtKB-EC"/>
</dbReference>
<dbReference type="GO" id="GO:0009251">
    <property type="term" value="P:glucan catabolic process"/>
    <property type="evidence" value="ECO:0007669"/>
    <property type="project" value="TreeGrafter"/>
</dbReference>
<evidence type="ECO:0000313" key="12">
    <source>
        <dbReference type="EMBL" id="PHQ30993.1"/>
    </source>
</evidence>
<keyword evidence="6" id="KW-0574">Periplasm</keyword>
<evidence type="ECO:0000256" key="8">
    <source>
        <dbReference type="ARBA" id="ARBA00023295"/>
    </source>
</evidence>
<dbReference type="Pfam" id="PF14310">
    <property type="entry name" value="Fn3-like"/>
    <property type="match status" value="1"/>
</dbReference>
<dbReference type="OrthoDB" id="9805821at2"/>
<dbReference type="PANTHER" id="PTHR30620:SF16">
    <property type="entry name" value="LYSOSOMAL BETA GLUCOSIDASE"/>
    <property type="match status" value="1"/>
</dbReference>
<dbReference type="SMART" id="SM01217">
    <property type="entry name" value="Fn3_like"/>
    <property type="match status" value="1"/>
</dbReference>
<keyword evidence="13" id="KW-1185">Reference proteome</keyword>
<dbReference type="InterPro" id="IPR013783">
    <property type="entry name" value="Ig-like_fold"/>
</dbReference>
<accession>A0A2G1VW33</accession>
<proteinExistence type="inferred from homology"/>
<dbReference type="InterPro" id="IPR019800">
    <property type="entry name" value="Glyco_hydro_3_AS"/>
</dbReference>
<gene>
    <name evidence="12" type="ORF">CJ305_01860</name>
</gene>
<organism evidence="12 13">
    <name type="scientific">Leeuwenhoekiella nanhaiensis</name>
    <dbReference type="NCBI Taxonomy" id="1655491"/>
    <lineage>
        <taxon>Bacteria</taxon>
        <taxon>Pseudomonadati</taxon>
        <taxon>Bacteroidota</taxon>
        <taxon>Flavobacteriia</taxon>
        <taxon>Flavobacteriales</taxon>
        <taxon>Flavobacteriaceae</taxon>
        <taxon>Leeuwenhoekiella</taxon>
    </lineage>
</organism>
<dbReference type="SUPFAM" id="SSF51445">
    <property type="entry name" value="(Trans)glycosidases"/>
    <property type="match status" value="1"/>
</dbReference>
<comment type="catalytic activity">
    <reaction evidence="1">
        <text>Hydrolysis of terminal, non-reducing beta-D-glucosyl residues with release of beta-D-glucose.</text>
        <dbReference type="EC" id="3.2.1.21"/>
    </reaction>
</comment>
<dbReference type="Gene3D" id="3.20.20.300">
    <property type="entry name" value="Glycoside hydrolase, family 3, N-terminal domain"/>
    <property type="match status" value="1"/>
</dbReference>
<evidence type="ECO:0000256" key="5">
    <source>
        <dbReference type="ARBA" id="ARBA00022729"/>
    </source>
</evidence>
<evidence type="ECO:0000313" key="13">
    <source>
        <dbReference type="Proteomes" id="UP000229433"/>
    </source>
</evidence>
<sequence>MAYKINWIKWGLSISLGLSAFIFLNSFRFANTSNLSEMQRSQTDSIDVKVDSILKIMTLEEKVGQMNQYNGFWDVTGPSPKDGNAAKKYEDIKSGRVGSMLTVRGVDQVREVQKLVVEESRLGIPLLIGFDVIHGYKTLSPIPLAEAASWDIEAIKKSAAVAASEAAASGINWTFAPMVDISRDPRWGRVMEGAGEDPYLGSKIARARVEGFQGKNLDAVNTIAATAKHFAAYGFAEAGKEYNKVDIGTVTLHNMVLPPFKAANQAGVSTFMTGFNELNGIPVTGSEYLLRDLLKNKWGFQGFVISDWASIEEMVTHGYARDKADAANKAVKAGVDMDMESSSFVDELIGLIQTGAVREELIDDAVRRILKVKFLLGLFDDPYKYCDAERELQTIGSEENRKAVLDMAKKSIVLLKNENNLLPLKKNGQKIAVIGPLADDSNSVLGSWRIASEDSSGVSIVEGLKQYTGNELIFKKGADLITNKPTFINELEFNTTDKRGFEEALSAAKAADVVIMVLGEHGFQSGEGRSRTQLDLPGVQQELMEEVFKVNKNCVLVLNNGRPLAIEWAAEHIPSIVEAWHLGTETGNAVAQVLYGDYNPSGKLPMTFPRNVGQIPIYYNHKNTGRPVDPQPGANMVFWSHYSDIENAPLFPFGYGLSYTSFNYSNLNVEKESYAVNEEVQISVELSNTGDYDGKEVVQLYIRDLFAKIVRPVRELKGFQLVELKKGESKIIKFSLTSEELGFYDQDGNFTVESGEFEIFVGTDSNASLKTHFLLKE</sequence>
<comment type="caution">
    <text evidence="12">The sequence shown here is derived from an EMBL/GenBank/DDBJ whole genome shotgun (WGS) entry which is preliminary data.</text>
</comment>
<dbReference type="Pfam" id="PF01915">
    <property type="entry name" value="Glyco_hydro_3_C"/>
    <property type="match status" value="1"/>
</dbReference>
<evidence type="ECO:0000256" key="7">
    <source>
        <dbReference type="ARBA" id="ARBA00022801"/>
    </source>
</evidence>
<comment type="subcellular location">
    <subcellularLocation>
        <location evidence="2">Periplasm</location>
    </subcellularLocation>
</comment>
<dbReference type="InterPro" id="IPR001764">
    <property type="entry name" value="Glyco_hydro_3_N"/>
</dbReference>
<feature type="domain" description="Fibronectin type III-like" evidence="11">
    <location>
        <begin position="696"/>
        <end position="765"/>
    </location>
</feature>
<dbReference type="PRINTS" id="PR00133">
    <property type="entry name" value="GLHYDRLASE3"/>
</dbReference>
<dbReference type="SUPFAM" id="SSF52279">
    <property type="entry name" value="Beta-D-glucan exohydrolase, C-terminal domain"/>
    <property type="match status" value="1"/>
</dbReference>
<dbReference type="EMBL" id="NQXA01000001">
    <property type="protein sequence ID" value="PHQ30993.1"/>
    <property type="molecule type" value="Genomic_DNA"/>
</dbReference>
<evidence type="ECO:0000256" key="4">
    <source>
        <dbReference type="ARBA" id="ARBA00012744"/>
    </source>
</evidence>
<dbReference type="InterPro" id="IPR017853">
    <property type="entry name" value="GH"/>
</dbReference>
<dbReference type="RefSeq" id="WP_099644532.1">
    <property type="nucleotide sequence ID" value="NZ_KZ319287.1"/>
</dbReference>
<evidence type="ECO:0000256" key="2">
    <source>
        <dbReference type="ARBA" id="ARBA00004418"/>
    </source>
</evidence>